<dbReference type="EMBL" id="CP015614">
    <property type="protein sequence ID" value="ANF55521.1"/>
    <property type="molecule type" value="Genomic_DNA"/>
</dbReference>
<protein>
    <submittedName>
        <fullName evidence="7">Alkylated DNA repair dioxygenase</fullName>
    </submittedName>
</protein>
<dbReference type="GO" id="GO:0035516">
    <property type="term" value="F:broad specificity oxidative DNA demethylase activity"/>
    <property type="evidence" value="ECO:0007669"/>
    <property type="project" value="TreeGrafter"/>
</dbReference>
<evidence type="ECO:0000259" key="6">
    <source>
        <dbReference type="PROSITE" id="PS51471"/>
    </source>
</evidence>
<keyword evidence="2 7" id="KW-0223">Dioxygenase</keyword>
<evidence type="ECO:0000256" key="1">
    <source>
        <dbReference type="ARBA" id="ARBA00022723"/>
    </source>
</evidence>
<dbReference type="eggNOG" id="COG3145">
    <property type="taxonomic scope" value="Bacteria"/>
</dbReference>
<reference evidence="7 8" key="1">
    <citation type="journal article" date="2014" name="Genome Announc.">
        <title>Genome Sequence of a Promising Hydrogen-Producing Facultative Anaerobic Bacterium, Brevundimonas naejangsanensis Strain B1.</title>
        <authorList>
            <person name="Su H."/>
            <person name="Zhang T."/>
            <person name="Bao M."/>
            <person name="Jiang Y."/>
            <person name="Wang Y."/>
            <person name="Tan T."/>
        </authorList>
    </citation>
    <scope>NUCLEOTIDE SEQUENCE [LARGE SCALE GENOMIC DNA]</scope>
    <source>
        <strain evidence="7 8">B1</strain>
    </source>
</reference>
<name>A0A172Y8F3_9CAUL</name>
<evidence type="ECO:0000313" key="7">
    <source>
        <dbReference type="EMBL" id="ANF55521.1"/>
    </source>
</evidence>
<organism evidence="7 8">
    <name type="scientific">Brevundimonas naejangsanensis</name>
    <dbReference type="NCBI Taxonomy" id="588932"/>
    <lineage>
        <taxon>Bacteria</taxon>
        <taxon>Pseudomonadati</taxon>
        <taxon>Pseudomonadota</taxon>
        <taxon>Alphaproteobacteria</taxon>
        <taxon>Caulobacterales</taxon>
        <taxon>Caulobacteraceae</taxon>
        <taxon>Brevundimonas</taxon>
    </lineage>
</organism>
<dbReference type="InterPro" id="IPR004574">
    <property type="entry name" value="Alkb"/>
</dbReference>
<dbReference type="RefSeq" id="WP_025976351.1">
    <property type="nucleotide sequence ID" value="NZ_CP015614.1"/>
</dbReference>
<feature type="binding site" evidence="5">
    <location>
        <position position="129"/>
    </location>
    <ligand>
        <name>Fe cation</name>
        <dbReference type="ChEBI" id="CHEBI:24875"/>
        <note>catalytic</note>
    </ligand>
</feature>
<dbReference type="InterPro" id="IPR005123">
    <property type="entry name" value="Oxoglu/Fe-dep_dioxygenase_dom"/>
</dbReference>
<evidence type="ECO:0000256" key="5">
    <source>
        <dbReference type="PIRSR" id="PIRSR604574-2"/>
    </source>
</evidence>
<dbReference type="GO" id="GO:0008198">
    <property type="term" value="F:ferrous iron binding"/>
    <property type="evidence" value="ECO:0007669"/>
    <property type="project" value="TreeGrafter"/>
</dbReference>
<evidence type="ECO:0000256" key="3">
    <source>
        <dbReference type="ARBA" id="ARBA00023002"/>
    </source>
</evidence>
<evidence type="ECO:0000256" key="4">
    <source>
        <dbReference type="ARBA" id="ARBA00023004"/>
    </source>
</evidence>
<evidence type="ECO:0000313" key="8">
    <source>
        <dbReference type="Proteomes" id="UP000077603"/>
    </source>
</evidence>
<sequence>MTSQIPPPALPETPTALPGFRLWPGLLDAAAQGELLAQVQAGLDAAPLYRPTTPGGRPFSVRMSNFGAVGWVSDRAGYRYQPTHPMTGAPWPAIPAPLLSLWDALTGWPSPPDACLVNLYQGEAKMGLHQDKDERDLTAPVLSVSLGDTAVFRIGPAPDETGKSGATSTVRLASGDVCALTGPARLARHGIDRLLAGSSRLLPDGGRINLTLRVAG</sequence>
<dbReference type="Pfam" id="PF13532">
    <property type="entry name" value="2OG-FeII_Oxy_2"/>
    <property type="match status" value="1"/>
</dbReference>
<evidence type="ECO:0000256" key="2">
    <source>
        <dbReference type="ARBA" id="ARBA00022964"/>
    </source>
</evidence>
<keyword evidence="3" id="KW-0560">Oxidoreductase</keyword>
<dbReference type="Proteomes" id="UP000077603">
    <property type="component" value="Chromosome"/>
</dbReference>
<keyword evidence="4 5" id="KW-0408">Iron</keyword>
<feature type="binding site" evidence="5">
    <location>
        <position position="131"/>
    </location>
    <ligand>
        <name>Fe cation</name>
        <dbReference type="ChEBI" id="CHEBI:24875"/>
        <note>catalytic</note>
    </ligand>
</feature>
<dbReference type="AlphaFoldDB" id="A0A172Y8F3"/>
<accession>A0A172Y8F3</accession>
<dbReference type="InterPro" id="IPR037151">
    <property type="entry name" value="AlkB-like_sf"/>
</dbReference>
<keyword evidence="1 5" id="KW-0479">Metal-binding</keyword>
<dbReference type="GO" id="GO:0005737">
    <property type="term" value="C:cytoplasm"/>
    <property type="evidence" value="ECO:0007669"/>
    <property type="project" value="TreeGrafter"/>
</dbReference>
<dbReference type="SUPFAM" id="SSF51197">
    <property type="entry name" value="Clavaminate synthase-like"/>
    <property type="match status" value="1"/>
</dbReference>
<dbReference type="InterPro" id="IPR027450">
    <property type="entry name" value="AlkB-like"/>
</dbReference>
<proteinExistence type="predicted"/>
<gene>
    <name evidence="7" type="ORF">DA69_12700</name>
</gene>
<dbReference type="GO" id="GO:0035515">
    <property type="term" value="F:oxidative RNA demethylase activity"/>
    <property type="evidence" value="ECO:0007669"/>
    <property type="project" value="TreeGrafter"/>
</dbReference>
<feature type="domain" description="Fe2OG dioxygenase" evidence="6">
    <location>
        <begin position="111"/>
        <end position="216"/>
    </location>
</feature>
<dbReference type="PANTHER" id="PTHR16557">
    <property type="entry name" value="ALKYLATED DNA REPAIR PROTEIN ALKB-RELATED"/>
    <property type="match status" value="1"/>
</dbReference>
<feature type="binding site" evidence="5">
    <location>
        <position position="189"/>
    </location>
    <ligand>
        <name>Fe cation</name>
        <dbReference type="ChEBI" id="CHEBI:24875"/>
        <note>catalytic</note>
    </ligand>
</feature>
<dbReference type="OrthoDB" id="9796932at2"/>
<dbReference type="PANTHER" id="PTHR16557:SF2">
    <property type="entry name" value="NUCLEIC ACID DIOXYGENASE ALKBH1"/>
    <property type="match status" value="1"/>
</dbReference>
<dbReference type="STRING" id="588932.DA69_12700"/>
<dbReference type="PROSITE" id="PS51471">
    <property type="entry name" value="FE2OG_OXY"/>
    <property type="match status" value="1"/>
</dbReference>
<comment type="cofactor">
    <cofactor evidence="5">
        <name>Fe(2+)</name>
        <dbReference type="ChEBI" id="CHEBI:29033"/>
    </cofactor>
    <text evidence="5">Binds 1 Fe(2+) ion per subunit.</text>
</comment>
<dbReference type="Gene3D" id="2.60.120.590">
    <property type="entry name" value="Alpha-ketoglutarate-dependent dioxygenase AlkB-like"/>
    <property type="match status" value="1"/>
</dbReference>
<keyword evidence="8" id="KW-1185">Reference proteome</keyword>
<dbReference type="GO" id="GO:0035513">
    <property type="term" value="P:oxidative RNA demethylation"/>
    <property type="evidence" value="ECO:0007669"/>
    <property type="project" value="TreeGrafter"/>
</dbReference>
<dbReference type="KEGG" id="bne:DA69_12700"/>